<feature type="compositionally biased region" description="Basic and acidic residues" evidence="1">
    <location>
        <begin position="47"/>
        <end position="57"/>
    </location>
</feature>
<feature type="region of interest" description="Disordered" evidence="1">
    <location>
        <begin position="793"/>
        <end position="815"/>
    </location>
</feature>
<feature type="compositionally biased region" description="Polar residues" evidence="1">
    <location>
        <begin position="58"/>
        <end position="71"/>
    </location>
</feature>
<sequence length="962" mass="109842">MNSRKRYSSSKSQIRKNIGFKLDFVSLASTINDNESTPRDYQLSDSYTDRSNHHHTNDNITFPESEISRSTNLEDSIDPLEQEQELRVRALEKTPNNKIKLFKRHNDNDDSRSIAETVNKINDDDKAFASSEDHPSPLTIGNDNDEILRIIDTNEPTVIEEIKKLSPLLLDLRKSMMSDFADPNYNCPDPLKTYNVKELNSQYNARVRKINNHQHNNFMNPDGPSSEFDTDYYQPDDKHGRSLLVSKATLIRAERARASLSAYYVFLEKYQQPFTPSSTTDEGDHEVSIDGDDDDDHDENKKTNNYNKDSETRLTLSWNPLQIIRNRKAMKKRDMTSLQTLQKRFTHPLASTTFSTNPKKKLIWTIPSYEIVNNYYWSRRHWDILKNSKGQLIFQDYWDSHRIINHHHKQPLYSRRNSSNTPETHHNNHPQKQNSGSSLNKLNKNSSNLRKKSYKSRSSSSFENFNISNSHFQLSIPFVSTTKNHHQSTKNNSFSNSSSNHSNVGLTVPEPLNESTTSMVSDSLGLLEPNNNNNNVIEESPLNKKHHHFSTPSLNETIDPVVMLNNDEPVFLKEGSKLDNVSSRLKKISQNKGFVKNKLISKINKSKDNASAGGIITNDGGKLGEGLVDIGYDINKSFKDLDNSFDGHTDDGVTKILGNVPIQPISRRIVSNGSSVSSLGLAPKVGGKPLVHNIGRDNDLVEFEEDDNSLEPYSETHRSSSNNFEETEERGKETENALDNPSHVEDENHSKRQACFRTGLRDEIRSANIRLSLINNHVEIQRYKYSRAFELTKRNGPGSSNSSSLASSPLSSRPENQISSVSEFSALYDSTNSSFEWISNLLPIYLKFLTKEIERLSKMKSNLNDNHSDKIDQLLSTADRLISKINTGLSINLKNINEKLSYSNNRLFKMNSDGLYAQKIFFLVVEYSIIGSLYFIWLTMSFFKLIYKSLALIIKVLQWIFW</sequence>
<evidence type="ECO:0008006" key="5">
    <source>
        <dbReference type="Google" id="ProtNLM"/>
    </source>
</evidence>
<evidence type="ECO:0000313" key="3">
    <source>
        <dbReference type="EMBL" id="GMM39013.1"/>
    </source>
</evidence>
<gene>
    <name evidence="3" type="ORF">DASC09_063520</name>
</gene>
<name>A0AAV5QY45_9ASCO</name>
<feature type="compositionally biased region" description="Low complexity" evidence="1">
    <location>
        <begin position="434"/>
        <end position="448"/>
    </location>
</feature>
<dbReference type="PANTHER" id="PTHR38426">
    <property type="entry name" value="MAINTENANCE OF TELOMERE CAPPING PROTEIN 4"/>
    <property type="match status" value="1"/>
</dbReference>
<keyword evidence="4" id="KW-1185">Reference proteome</keyword>
<dbReference type="EMBL" id="BTFZ01000020">
    <property type="protein sequence ID" value="GMM39013.1"/>
    <property type="molecule type" value="Genomic_DNA"/>
</dbReference>
<keyword evidence="2" id="KW-0812">Transmembrane</keyword>
<dbReference type="Proteomes" id="UP001360560">
    <property type="component" value="Unassembled WGS sequence"/>
</dbReference>
<dbReference type="PANTHER" id="PTHR38426:SF1">
    <property type="entry name" value="MAINTENANCE OF TELOMERE CAPPING PROTEIN 4"/>
    <property type="match status" value="1"/>
</dbReference>
<accession>A0AAV5QY45</accession>
<evidence type="ECO:0000256" key="1">
    <source>
        <dbReference type="SAM" id="MobiDB-lite"/>
    </source>
</evidence>
<keyword evidence="2" id="KW-0472">Membrane</keyword>
<evidence type="ECO:0000256" key="2">
    <source>
        <dbReference type="SAM" id="Phobius"/>
    </source>
</evidence>
<feature type="region of interest" description="Disordered" evidence="1">
    <location>
        <begin position="409"/>
        <end position="455"/>
    </location>
</feature>
<dbReference type="RefSeq" id="XP_064856008.1">
    <property type="nucleotide sequence ID" value="XM_064999936.1"/>
</dbReference>
<dbReference type="InterPro" id="IPR038769">
    <property type="entry name" value="MTC4"/>
</dbReference>
<feature type="region of interest" description="Disordered" evidence="1">
    <location>
        <begin position="275"/>
        <end position="308"/>
    </location>
</feature>
<organism evidence="3 4">
    <name type="scientific">Saccharomycopsis crataegensis</name>
    <dbReference type="NCBI Taxonomy" id="43959"/>
    <lineage>
        <taxon>Eukaryota</taxon>
        <taxon>Fungi</taxon>
        <taxon>Dikarya</taxon>
        <taxon>Ascomycota</taxon>
        <taxon>Saccharomycotina</taxon>
        <taxon>Saccharomycetes</taxon>
        <taxon>Saccharomycopsidaceae</taxon>
        <taxon>Saccharomycopsis</taxon>
    </lineage>
</organism>
<proteinExistence type="predicted"/>
<dbReference type="GeneID" id="90077001"/>
<feature type="compositionally biased region" description="Low complexity" evidence="1">
    <location>
        <begin position="795"/>
        <end position="812"/>
    </location>
</feature>
<feature type="region of interest" description="Disordered" evidence="1">
    <location>
        <begin position="33"/>
        <end position="71"/>
    </location>
</feature>
<feature type="compositionally biased region" description="Acidic residues" evidence="1">
    <location>
        <begin position="281"/>
        <end position="297"/>
    </location>
</feature>
<feature type="region of interest" description="Disordered" evidence="1">
    <location>
        <begin position="483"/>
        <end position="518"/>
    </location>
</feature>
<feature type="region of interest" description="Disordered" evidence="1">
    <location>
        <begin position="707"/>
        <end position="751"/>
    </location>
</feature>
<dbReference type="AlphaFoldDB" id="A0AAV5QY45"/>
<reference evidence="3 4" key="1">
    <citation type="journal article" date="2023" name="Elife">
        <title>Identification of key yeast species and microbe-microbe interactions impacting larval growth of Drosophila in the wild.</title>
        <authorList>
            <person name="Mure A."/>
            <person name="Sugiura Y."/>
            <person name="Maeda R."/>
            <person name="Honda K."/>
            <person name="Sakurai N."/>
            <person name="Takahashi Y."/>
            <person name="Watada M."/>
            <person name="Katoh T."/>
            <person name="Gotoh A."/>
            <person name="Gotoh Y."/>
            <person name="Taniguchi I."/>
            <person name="Nakamura K."/>
            <person name="Hayashi T."/>
            <person name="Katayama T."/>
            <person name="Uemura T."/>
            <person name="Hattori Y."/>
        </authorList>
    </citation>
    <scope>NUCLEOTIDE SEQUENCE [LARGE SCALE GENOMIC DNA]</scope>
    <source>
        <strain evidence="3 4">SC-9</strain>
    </source>
</reference>
<keyword evidence="2" id="KW-1133">Transmembrane helix</keyword>
<feature type="compositionally biased region" description="Low complexity" evidence="1">
    <location>
        <begin position="491"/>
        <end position="503"/>
    </location>
</feature>
<evidence type="ECO:0000313" key="4">
    <source>
        <dbReference type="Proteomes" id="UP001360560"/>
    </source>
</evidence>
<feature type="compositionally biased region" description="Basic and acidic residues" evidence="1">
    <location>
        <begin position="298"/>
        <end position="308"/>
    </location>
</feature>
<feature type="transmembrane region" description="Helical" evidence="2">
    <location>
        <begin position="920"/>
        <end position="938"/>
    </location>
</feature>
<protein>
    <recommendedName>
        <fullName evidence="5">Maintenance of telomere capping protein 4</fullName>
    </recommendedName>
</protein>
<comment type="caution">
    <text evidence="3">The sequence shown here is derived from an EMBL/GenBank/DDBJ whole genome shotgun (WGS) entry which is preliminary data.</text>
</comment>